<evidence type="ECO:0000313" key="3">
    <source>
        <dbReference type="Proteomes" id="UP001153636"/>
    </source>
</evidence>
<accession>A0A9P0G6F5</accession>
<dbReference type="OrthoDB" id="10064970at2759"/>
<organism evidence="2 3">
    <name type="scientific">Psylliodes chrysocephalus</name>
    <dbReference type="NCBI Taxonomy" id="3402493"/>
    <lineage>
        <taxon>Eukaryota</taxon>
        <taxon>Metazoa</taxon>
        <taxon>Ecdysozoa</taxon>
        <taxon>Arthropoda</taxon>
        <taxon>Hexapoda</taxon>
        <taxon>Insecta</taxon>
        <taxon>Pterygota</taxon>
        <taxon>Neoptera</taxon>
        <taxon>Endopterygota</taxon>
        <taxon>Coleoptera</taxon>
        <taxon>Polyphaga</taxon>
        <taxon>Cucujiformia</taxon>
        <taxon>Chrysomeloidea</taxon>
        <taxon>Chrysomelidae</taxon>
        <taxon>Galerucinae</taxon>
        <taxon>Alticini</taxon>
        <taxon>Psylliodes</taxon>
    </lineage>
</organism>
<protein>
    <submittedName>
        <fullName evidence="2">Uncharacterized protein</fullName>
    </submittedName>
</protein>
<feature type="region of interest" description="Disordered" evidence="1">
    <location>
        <begin position="348"/>
        <end position="370"/>
    </location>
</feature>
<reference evidence="2" key="1">
    <citation type="submission" date="2022-01" db="EMBL/GenBank/DDBJ databases">
        <authorList>
            <person name="King R."/>
        </authorList>
    </citation>
    <scope>NUCLEOTIDE SEQUENCE</scope>
</reference>
<dbReference type="EMBL" id="OV651827">
    <property type="protein sequence ID" value="CAH1103849.1"/>
    <property type="molecule type" value="Genomic_DNA"/>
</dbReference>
<evidence type="ECO:0000256" key="1">
    <source>
        <dbReference type="SAM" id="MobiDB-lite"/>
    </source>
</evidence>
<evidence type="ECO:0000313" key="2">
    <source>
        <dbReference type="EMBL" id="CAH1103849.1"/>
    </source>
</evidence>
<dbReference type="AlphaFoldDB" id="A0A9P0G6F5"/>
<dbReference type="Proteomes" id="UP001153636">
    <property type="component" value="Chromosome 15"/>
</dbReference>
<gene>
    <name evidence="2" type="ORF">PSYICH_LOCUS4804</name>
</gene>
<dbReference type="PANTHER" id="PTHR33173:SF2">
    <property type="entry name" value="MYND-TYPE DOMAIN-CONTAINING PROTEIN"/>
    <property type="match status" value="1"/>
</dbReference>
<dbReference type="PANTHER" id="PTHR33173">
    <property type="match status" value="1"/>
</dbReference>
<name>A0A9P0G6F5_9CUCU</name>
<proteinExistence type="predicted"/>
<keyword evidence="3" id="KW-1185">Reference proteome</keyword>
<sequence>MAESVSDAIERDKIGKIIDEVKEFEDFIFPDYLKTLFLYTGFDNIHSIAAFNESSMLELERFAREDLPNLLDNQEVKIVYGIYASKPEMFKIREGHKKLILELVHLSINKLKKIKLTETQCSKIKRKCSCGCMCSNKSSNKKKVQRDQSSKLTVESNETSETKVVQNISNYLNGLITNYIKNLLKESNLGLQNHNKESISILSSTKEITINVSEADPNSAKIKCPLCSMFLRITNTKRKYGTHWVLSNFNKHLKNHLTLKQKQVQKTTLQKNSSILPFLINQQPTQTEDISSQEVNNVYILDQPEAVLEIGVQPPERIKMTDQNQDENTHVMEDRIEEVQELSLQPLERVNMTDENEDENQDGNRDENNHVIIDNLDEVEDFVYSRVINEANSSAAPVCVLEPPKAVKYSQRSLRIQNILMSAGANQNQTKLTDYYEILNVVEKLIDENPQVRASFNDSIKSTPIKDNSTTSIGLLQALLKTAENNSQCNAQRYRFSEPLKLFGLYIFMIGGRLLYETLYSNLSQSLPSISTLMRTLDNHPKISEGVVRFTELKDYLTKRNYPMAIFVSEDQTAILKRVNYNSNLNKLVGFLLPLCKKKGFPLTNKFYVNSVNDISRAFMNETICNNAYVFAAQPLVDKSPAFCLSIYGSDNVFQHTDVLKRWQYLIAESKKQGIEIMGFSSDGDTRCLKAMKIFTGLPSGLPAQECVTTNTIISSTINQNIEDHDENATDNLNNNHDDDVNESVYATVSPETVFEDRLSSISGNNMYSPYFQAKFDTTQPTCFQDTVHIGTKLKTRLLKDNITLPMGEQLVSRNHIEELIKTYSKDQHFLCPSHLNGKDKMNFDAIDKLSNMRVIDLLDNIPDSSATRQY</sequence>